<proteinExistence type="predicted"/>
<evidence type="ECO:0008006" key="4">
    <source>
        <dbReference type="Google" id="ProtNLM"/>
    </source>
</evidence>
<sequence length="230" mass="24998">MNTPPHPEPRAERPDDGSATGTAVVGLARQVDDLTRRLDMLGPVDGRIDELAKVVAETAQSLATLAARRRPAPAPSWLLAPTETEKVAQLLDELTEWLRRVFLRYPDGAAVVPECWAWHSDVVEELLWLMHAWCAAYQGPDASVQLAGDWHDRQRPGVINRLRRSVGSCSIEAHQTRPGWGAPPGAAAPVPGIRHTELIVGWWATGREQAPPEPPADDRAVPGAIGGALR</sequence>
<name>A0A4V2FRK6_PSEST</name>
<keyword evidence="3" id="KW-1185">Reference proteome</keyword>
<accession>A0A4V2FRK6</accession>
<feature type="region of interest" description="Disordered" evidence="1">
    <location>
        <begin position="1"/>
        <end position="20"/>
    </location>
</feature>
<dbReference type="AlphaFoldDB" id="A0A4V2FRK6"/>
<dbReference type="Proteomes" id="UP000291591">
    <property type="component" value="Unassembled WGS sequence"/>
</dbReference>
<feature type="region of interest" description="Disordered" evidence="1">
    <location>
        <begin position="207"/>
        <end position="230"/>
    </location>
</feature>
<reference evidence="2 3" key="1">
    <citation type="submission" date="2019-02" db="EMBL/GenBank/DDBJ databases">
        <title>Sequencing the genomes of 1000 actinobacteria strains.</title>
        <authorList>
            <person name="Klenk H.-P."/>
        </authorList>
    </citation>
    <scope>NUCLEOTIDE SEQUENCE [LARGE SCALE GENOMIC DNA]</scope>
    <source>
        <strain evidence="2 3">DSM 45779</strain>
    </source>
</reference>
<protein>
    <recommendedName>
        <fullName evidence="4">DUF4913 domain-containing protein</fullName>
    </recommendedName>
</protein>
<comment type="caution">
    <text evidence="2">The sequence shown here is derived from an EMBL/GenBank/DDBJ whole genome shotgun (WGS) entry which is preliminary data.</text>
</comment>
<evidence type="ECO:0000313" key="3">
    <source>
        <dbReference type="Proteomes" id="UP000291591"/>
    </source>
</evidence>
<evidence type="ECO:0000256" key="1">
    <source>
        <dbReference type="SAM" id="MobiDB-lite"/>
    </source>
</evidence>
<dbReference type="EMBL" id="SHKL01000001">
    <property type="protein sequence ID" value="RZT88790.1"/>
    <property type="molecule type" value="Genomic_DNA"/>
</dbReference>
<feature type="compositionally biased region" description="Basic and acidic residues" evidence="1">
    <location>
        <begin position="7"/>
        <end position="16"/>
    </location>
</feature>
<dbReference type="RefSeq" id="WP_130292841.1">
    <property type="nucleotide sequence ID" value="NZ_SHKL01000001.1"/>
</dbReference>
<organism evidence="2 3">
    <name type="scientific">Pseudonocardia sediminis</name>
    <dbReference type="NCBI Taxonomy" id="1397368"/>
    <lineage>
        <taxon>Bacteria</taxon>
        <taxon>Bacillati</taxon>
        <taxon>Actinomycetota</taxon>
        <taxon>Actinomycetes</taxon>
        <taxon>Pseudonocardiales</taxon>
        <taxon>Pseudonocardiaceae</taxon>
        <taxon>Pseudonocardia</taxon>
    </lineage>
</organism>
<gene>
    <name evidence="2" type="ORF">EV383_5737</name>
</gene>
<evidence type="ECO:0000313" key="2">
    <source>
        <dbReference type="EMBL" id="RZT88790.1"/>
    </source>
</evidence>
<dbReference type="OrthoDB" id="3535759at2"/>